<accession>A0A5B2VDN3</accession>
<dbReference type="OrthoDB" id="7867776at2"/>
<reference evidence="2 3" key="1">
    <citation type="submission" date="2019-09" db="EMBL/GenBank/DDBJ databases">
        <title>Salinarimonas rosea gen. nov., sp. nov., a new member of the a-2 subgroup of the Proteobacteria.</title>
        <authorList>
            <person name="Liu J."/>
        </authorList>
    </citation>
    <scope>NUCLEOTIDE SEQUENCE [LARGE SCALE GENOMIC DNA]</scope>
    <source>
        <strain evidence="2 3">BN140002</strain>
    </source>
</reference>
<keyword evidence="3" id="KW-1185">Reference proteome</keyword>
<protein>
    <submittedName>
        <fullName evidence="2">Helix-turn-helix domain-containing protein</fullName>
    </submittedName>
</protein>
<dbReference type="EMBL" id="VUOA01000021">
    <property type="protein sequence ID" value="KAA2237054.1"/>
    <property type="molecule type" value="Genomic_DNA"/>
</dbReference>
<dbReference type="Pfam" id="PF12728">
    <property type="entry name" value="HTH_17"/>
    <property type="match status" value="1"/>
</dbReference>
<evidence type="ECO:0000259" key="1">
    <source>
        <dbReference type="Pfam" id="PF12728"/>
    </source>
</evidence>
<organism evidence="2 3">
    <name type="scientific">Salinarimonas soli</name>
    <dbReference type="NCBI Taxonomy" id="1638099"/>
    <lineage>
        <taxon>Bacteria</taxon>
        <taxon>Pseudomonadati</taxon>
        <taxon>Pseudomonadota</taxon>
        <taxon>Alphaproteobacteria</taxon>
        <taxon>Hyphomicrobiales</taxon>
        <taxon>Salinarimonadaceae</taxon>
        <taxon>Salinarimonas</taxon>
    </lineage>
</organism>
<dbReference type="Proteomes" id="UP000323142">
    <property type="component" value="Unassembled WGS sequence"/>
</dbReference>
<reference evidence="2 3" key="2">
    <citation type="submission" date="2019-09" db="EMBL/GenBank/DDBJ databases">
        <authorList>
            <person name="Jin C."/>
        </authorList>
    </citation>
    <scope>NUCLEOTIDE SEQUENCE [LARGE SCALE GENOMIC DNA]</scope>
    <source>
        <strain evidence="2 3">BN140002</strain>
    </source>
</reference>
<comment type="caution">
    <text evidence="2">The sequence shown here is derived from an EMBL/GenBank/DDBJ whole genome shotgun (WGS) entry which is preliminary data.</text>
</comment>
<dbReference type="InterPro" id="IPR041657">
    <property type="entry name" value="HTH_17"/>
</dbReference>
<proteinExistence type="predicted"/>
<gene>
    <name evidence="2" type="ORF">F0L46_11795</name>
</gene>
<feature type="domain" description="Helix-turn-helix" evidence="1">
    <location>
        <begin position="9"/>
        <end position="56"/>
    </location>
</feature>
<dbReference type="AlphaFoldDB" id="A0A5B2VDN3"/>
<evidence type="ECO:0000313" key="3">
    <source>
        <dbReference type="Proteomes" id="UP000323142"/>
    </source>
</evidence>
<sequence>MLIAQPIAMTLEEASTAARTSRSALYAAIASGDLMARKNGSRTVVLRSDLEAFLRRLPAAQVGRRSGS</sequence>
<evidence type="ECO:0000313" key="2">
    <source>
        <dbReference type="EMBL" id="KAA2237054.1"/>
    </source>
</evidence>
<name>A0A5B2VDN3_9HYPH</name>